<dbReference type="AlphaFoldDB" id="A0A831RI99"/>
<sequence length="78" mass="9135">MNHLPNDPLSNLVERHFAVVYTRRRNRERFPENCVEVMPSLAEAVAAADPDNHRYAARVYGPSRSSEGFRLYYLLEWL</sequence>
<name>A0A831RI99_9GAMM</name>
<proteinExistence type="predicted"/>
<gene>
    <name evidence="1" type="ORF">ENI96_01520</name>
</gene>
<dbReference type="EMBL" id="DRKP01000018">
    <property type="protein sequence ID" value="HEB95093.1"/>
    <property type="molecule type" value="Genomic_DNA"/>
</dbReference>
<evidence type="ECO:0000313" key="1">
    <source>
        <dbReference type="EMBL" id="HEB95093.1"/>
    </source>
</evidence>
<protein>
    <submittedName>
        <fullName evidence="1">Uncharacterized protein</fullName>
    </submittedName>
</protein>
<dbReference type="Proteomes" id="UP000886251">
    <property type="component" value="Unassembled WGS sequence"/>
</dbReference>
<comment type="caution">
    <text evidence="1">The sequence shown here is derived from an EMBL/GenBank/DDBJ whole genome shotgun (WGS) entry which is preliminary data.</text>
</comment>
<reference evidence="1" key="1">
    <citation type="journal article" date="2020" name="mSystems">
        <title>Genome- and Community-Level Interaction Insights into Carbon Utilization and Element Cycling Functions of Hydrothermarchaeota in Hydrothermal Sediment.</title>
        <authorList>
            <person name="Zhou Z."/>
            <person name="Liu Y."/>
            <person name="Xu W."/>
            <person name="Pan J."/>
            <person name="Luo Z.H."/>
            <person name="Li M."/>
        </authorList>
    </citation>
    <scope>NUCLEOTIDE SEQUENCE [LARGE SCALE GENOMIC DNA]</scope>
    <source>
        <strain evidence="1">HyVt-443</strain>
    </source>
</reference>
<accession>A0A831RI99</accession>
<organism evidence="1">
    <name type="scientific">Sedimenticola thiotaurini</name>
    <dbReference type="NCBI Taxonomy" id="1543721"/>
    <lineage>
        <taxon>Bacteria</taxon>
        <taxon>Pseudomonadati</taxon>
        <taxon>Pseudomonadota</taxon>
        <taxon>Gammaproteobacteria</taxon>
        <taxon>Chromatiales</taxon>
        <taxon>Sedimenticolaceae</taxon>
        <taxon>Sedimenticola</taxon>
    </lineage>
</organism>